<dbReference type="InterPro" id="IPR007343">
    <property type="entry name" value="Uncharacterised_pept_Zn_put"/>
</dbReference>
<dbReference type="Proteomes" id="UP000800981">
    <property type="component" value="Unassembled WGS sequence"/>
</dbReference>
<evidence type="ECO:0000256" key="6">
    <source>
        <dbReference type="SAM" id="Phobius"/>
    </source>
</evidence>
<evidence type="ECO:0000256" key="1">
    <source>
        <dbReference type="ARBA" id="ARBA00004167"/>
    </source>
</evidence>
<dbReference type="PANTHER" id="PTHR30168:SF0">
    <property type="entry name" value="INNER MEMBRANE PROTEIN"/>
    <property type="match status" value="1"/>
</dbReference>
<keyword evidence="8" id="KW-1185">Reference proteome</keyword>
<evidence type="ECO:0000313" key="7">
    <source>
        <dbReference type="EMBL" id="NHC15384.1"/>
    </source>
</evidence>
<feature type="compositionally biased region" description="Low complexity" evidence="5">
    <location>
        <begin position="1"/>
        <end position="26"/>
    </location>
</feature>
<accession>A0ABX0H042</accession>
<feature type="transmembrane region" description="Helical" evidence="6">
    <location>
        <begin position="75"/>
        <end position="99"/>
    </location>
</feature>
<dbReference type="Pfam" id="PF04228">
    <property type="entry name" value="Zn_peptidase"/>
    <property type="match status" value="1"/>
</dbReference>
<feature type="region of interest" description="Disordered" evidence="5">
    <location>
        <begin position="1"/>
        <end position="37"/>
    </location>
</feature>
<protein>
    <submittedName>
        <fullName evidence="7">Zinc metallopeptidase</fullName>
    </submittedName>
</protein>
<gene>
    <name evidence="7" type="ORF">G9H71_16510</name>
</gene>
<keyword evidence="4 6" id="KW-0472">Membrane</keyword>
<comment type="caution">
    <text evidence="7">The sequence shown here is derived from an EMBL/GenBank/DDBJ whole genome shotgun (WGS) entry which is preliminary data.</text>
</comment>
<proteinExistence type="predicted"/>
<dbReference type="PANTHER" id="PTHR30168">
    <property type="entry name" value="PUTATIVE MEMBRANE PROTEIN YPFJ"/>
    <property type="match status" value="1"/>
</dbReference>
<dbReference type="EMBL" id="JAANNP010000027">
    <property type="protein sequence ID" value="NHC15384.1"/>
    <property type="molecule type" value="Genomic_DNA"/>
</dbReference>
<evidence type="ECO:0000256" key="4">
    <source>
        <dbReference type="ARBA" id="ARBA00023136"/>
    </source>
</evidence>
<name>A0ABX0H042_9ACTN</name>
<comment type="subcellular location">
    <subcellularLocation>
        <location evidence="1">Membrane</location>
        <topology evidence="1">Single-pass membrane protein</topology>
    </subcellularLocation>
</comment>
<evidence type="ECO:0000313" key="8">
    <source>
        <dbReference type="Proteomes" id="UP000800981"/>
    </source>
</evidence>
<organism evidence="7 8">
    <name type="scientific">Motilibacter deserti</name>
    <dbReference type="NCBI Taxonomy" id="2714956"/>
    <lineage>
        <taxon>Bacteria</taxon>
        <taxon>Bacillati</taxon>
        <taxon>Actinomycetota</taxon>
        <taxon>Actinomycetes</taxon>
        <taxon>Motilibacterales</taxon>
        <taxon>Motilibacteraceae</taxon>
        <taxon>Motilibacter</taxon>
    </lineage>
</organism>
<sequence>MRRPPSSSRFSARARPPGYRAGRGRPVQARPERAHREVQAHPRLGIWSGMRTDNGSIDSDEVVFDSGGGSGGRGLGLPVAVGGGGLGVVGVVIALIFAFTGGGGGFGSIGSGLDPMGQNARVAGADRGTAPSNDEDLVAFLRFVVDDVQDYWQASFAAAGQSYERTRLVIFRNVVSTGCGRASASTGPFYCPADRQVYLDLEFFQELQTRFGAPGDFAQAYVIAHEFGHHVQNLRGISDSVAELSARNPDDANELSVRTELQADCLAGVWGASTAERNLLEAGDLEEGLRAAQSVGDDVLQEQAQGYVQPDTFTHGSAEQRQTWFLRGFQSGEVSQCDTFSESSV</sequence>
<evidence type="ECO:0000256" key="5">
    <source>
        <dbReference type="SAM" id="MobiDB-lite"/>
    </source>
</evidence>
<reference evidence="7 8" key="1">
    <citation type="submission" date="2020-03" db="EMBL/GenBank/DDBJ databases">
        <title>Two novel Motilibacter sp.</title>
        <authorList>
            <person name="Liu S."/>
        </authorList>
    </citation>
    <scope>NUCLEOTIDE SEQUENCE [LARGE SCALE GENOMIC DNA]</scope>
    <source>
        <strain evidence="7 8">E257</strain>
    </source>
</reference>
<keyword evidence="2 6" id="KW-0812">Transmembrane</keyword>
<evidence type="ECO:0000256" key="3">
    <source>
        <dbReference type="ARBA" id="ARBA00022989"/>
    </source>
</evidence>
<keyword evidence="3 6" id="KW-1133">Transmembrane helix</keyword>
<evidence type="ECO:0000256" key="2">
    <source>
        <dbReference type="ARBA" id="ARBA00022692"/>
    </source>
</evidence>